<dbReference type="FunCoup" id="A0A194X982">
    <property type="interactions" value="44"/>
</dbReference>
<proteinExistence type="predicted"/>
<protein>
    <submittedName>
        <fullName evidence="2">NAD(P)-binding protein</fullName>
    </submittedName>
</protein>
<name>A0A194X982_MOLSC</name>
<dbReference type="Pfam" id="PF00106">
    <property type="entry name" value="adh_short"/>
    <property type="match status" value="1"/>
</dbReference>
<dbReference type="InterPro" id="IPR052228">
    <property type="entry name" value="Sec_Metab_Biosynth_Oxidored"/>
</dbReference>
<evidence type="ECO:0000256" key="1">
    <source>
        <dbReference type="ARBA" id="ARBA00023002"/>
    </source>
</evidence>
<organism evidence="2 3">
    <name type="scientific">Mollisia scopiformis</name>
    <name type="common">Conifer needle endophyte fungus</name>
    <name type="synonym">Phialocephala scopiformis</name>
    <dbReference type="NCBI Taxonomy" id="149040"/>
    <lineage>
        <taxon>Eukaryota</taxon>
        <taxon>Fungi</taxon>
        <taxon>Dikarya</taxon>
        <taxon>Ascomycota</taxon>
        <taxon>Pezizomycotina</taxon>
        <taxon>Leotiomycetes</taxon>
        <taxon>Helotiales</taxon>
        <taxon>Mollisiaceae</taxon>
        <taxon>Mollisia</taxon>
    </lineage>
</organism>
<dbReference type="PANTHER" id="PTHR47534">
    <property type="entry name" value="YALI0E05731P"/>
    <property type="match status" value="1"/>
</dbReference>
<dbReference type="GO" id="GO:0016491">
    <property type="term" value="F:oxidoreductase activity"/>
    <property type="evidence" value="ECO:0007669"/>
    <property type="project" value="UniProtKB-KW"/>
</dbReference>
<dbReference type="PANTHER" id="PTHR47534:SF3">
    <property type="entry name" value="ALCOHOL DEHYDROGENASE-LIKE C-TERMINAL DOMAIN-CONTAINING PROTEIN"/>
    <property type="match status" value="1"/>
</dbReference>
<dbReference type="SUPFAM" id="SSF51735">
    <property type="entry name" value="NAD(P)-binding Rossmann-fold domains"/>
    <property type="match status" value="1"/>
</dbReference>
<keyword evidence="1" id="KW-0560">Oxidoreductase</keyword>
<dbReference type="OrthoDB" id="2898509at2759"/>
<gene>
    <name evidence="2" type="ORF">LY89DRAFT_684806</name>
</gene>
<keyword evidence="3" id="KW-1185">Reference proteome</keyword>
<dbReference type="InterPro" id="IPR002347">
    <property type="entry name" value="SDR_fam"/>
</dbReference>
<dbReference type="InterPro" id="IPR036291">
    <property type="entry name" value="NAD(P)-bd_dom_sf"/>
</dbReference>
<sequence>MVSLDVVHASNARLRELGPGLVALFVGGTSGIGEYTLKAFVKHSVSPRVYLVGRNASSAERIIEECRGLNKDGKIEFIKADVSELAEVDRACKEIAAKEKSINLILQTQGNLNLRGRDESPEGLARKFTLNFYSRMRFTSNLLPLLRAATTSPPGFARSVSVLGAGHEGSINLDDLELKTTFSTTTCADQSITMNDFMAEQFAAREPSVSFMQTSPGVVNTGLARELPFWARVAMKGLTPVVKLFATGADETGERQLFHATSGMYPPAKPLAGSAVASGVPLPTGMAIGTGSDGKVGSGGYIVSPVGDITGNAKLLSDYRAKGVSQIVWDHAYSIFERVQKLNESRNAS</sequence>
<dbReference type="GeneID" id="28824682"/>
<evidence type="ECO:0000313" key="3">
    <source>
        <dbReference type="Proteomes" id="UP000070700"/>
    </source>
</evidence>
<accession>A0A194X982</accession>
<evidence type="ECO:0000313" key="2">
    <source>
        <dbReference type="EMBL" id="KUJ16731.1"/>
    </source>
</evidence>
<dbReference type="Proteomes" id="UP000070700">
    <property type="component" value="Unassembled WGS sequence"/>
</dbReference>
<dbReference type="AlphaFoldDB" id="A0A194X982"/>
<dbReference type="Gene3D" id="3.40.50.720">
    <property type="entry name" value="NAD(P)-binding Rossmann-like Domain"/>
    <property type="match status" value="1"/>
</dbReference>
<dbReference type="EMBL" id="KQ947415">
    <property type="protein sequence ID" value="KUJ16731.1"/>
    <property type="molecule type" value="Genomic_DNA"/>
</dbReference>
<reference evidence="2 3" key="1">
    <citation type="submission" date="2015-10" db="EMBL/GenBank/DDBJ databases">
        <title>Full genome of DAOMC 229536 Phialocephala scopiformis, a fungal endophyte of spruce producing the potent anti-insectan compound rugulosin.</title>
        <authorList>
            <consortium name="DOE Joint Genome Institute"/>
            <person name="Walker A.K."/>
            <person name="Frasz S.L."/>
            <person name="Seifert K.A."/>
            <person name="Miller J.D."/>
            <person name="Mondo S.J."/>
            <person name="Labutti K."/>
            <person name="Lipzen A."/>
            <person name="Dockter R."/>
            <person name="Kennedy M."/>
            <person name="Grigoriev I.V."/>
            <person name="Spatafora J.W."/>
        </authorList>
    </citation>
    <scope>NUCLEOTIDE SEQUENCE [LARGE SCALE GENOMIC DNA]</scope>
    <source>
        <strain evidence="2 3">CBS 120377</strain>
    </source>
</reference>
<dbReference type="RefSeq" id="XP_018071086.1">
    <property type="nucleotide sequence ID" value="XM_018214956.1"/>
</dbReference>
<dbReference type="InParanoid" id="A0A194X982"/>
<dbReference type="KEGG" id="psco:LY89DRAFT_684806"/>